<feature type="compositionally biased region" description="Basic and acidic residues" evidence="1">
    <location>
        <begin position="142"/>
        <end position="162"/>
    </location>
</feature>
<dbReference type="Proteomes" id="UP001151760">
    <property type="component" value="Unassembled WGS sequence"/>
</dbReference>
<evidence type="ECO:0000256" key="1">
    <source>
        <dbReference type="SAM" id="MobiDB-lite"/>
    </source>
</evidence>
<feature type="region of interest" description="Disordered" evidence="1">
    <location>
        <begin position="34"/>
        <end position="60"/>
    </location>
</feature>
<feature type="region of interest" description="Disordered" evidence="1">
    <location>
        <begin position="128"/>
        <end position="163"/>
    </location>
</feature>
<proteinExistence type="predicted"/>
<feature type="region of interest" description="Disordered" evidence="1">
    <location>
        <begin position="72"/>
        <end position="104"/>
    </location>
</feature>
<protein>
    <submittedName>
        <fullName evidence="2">Uncharacterized protein</fullName>
    </submittedName>
</protein>
<feature type="compositionally biased region" description="Low complexity" evidence="1">
    <location>
        <begin position="42"/>
        <end position="53"/>
    </location>
</feature>
<name>A0ABQ4WVB0_9ASTR</name>
<sequence>MAVHMDTVRKRVGPLPIHRLDVIHSVDYSSSDHFSLDDSLRDSSSSSSTIPSSGMRPSHHLCSLVSSIPRSSAAISDRPSHDSSSASPSRKWSRSPAASVPLSSPIPRALSYARADLLPSPKRIRSPELAMDLEVSSAEGSDPSRYKGTELEMDNDSERSDGIDIDPEIQEIETGTRGPVEVRVDRVTHLVIVDDIREPAQEERAIEVAYETLGDLVQRFHDHTEEILVHRVQAIESLERDNRRLRDMIDVASQRVTQSQRRELRVQREMRQIRRFRFYDRMRIARLEAYTRRHLVIVIMTMPNTRSGASRTREGINDQINRRLAGALGARDAAQNLEPLISGGSE</sequence>
<accession>A0ABQ4WVB0</accession>
<reference evidence="2" key="2">
    <citation type="submission" date="2022-01" db="EMBL/GenBank/DDBJ databases">
        <authorList>
            <person name="Yamashiro T."/>
            <person name="Shiraishi A."/>
            <person name="Satake H."/>
            <person name="Nakayama K."/>
        </authorList>
    </citation>
    <scope>NUCLEOTIDE SEQUENCE</scope>
</reference>
<keyword evidence="3" id="KW-1185">Reference proteome</keyword>
<gene>
    <name evidence="2" type="ORF">Tco_0651628</name>
</gene>
<organism evidence="2 3">
    <name type="scientific">Tanacetum coccineum</name>
    <dbReference type="NCBI Taxonomy" id="301880"/>
    <lineage>
        <taxon>Eukaryota</taxon>
        <taxon>Viridiplantae</taxon>
        <taxon>Streptophyta</taxon>
        <taxon>Embryophyta</taxon>
        <taxon>Tracheophyta</taxon>
        <taxon>Spermatophyta</taxon>
        <taxon>Magnoliopsida</taxon>
        <taxon>eudicotyledons</taxon>
        <taxon>Gunneridae</taxon>
        <taxon>Pentapetalae</taxon>
        <taxon>asterids</taxon>
        <taxon>campanulids</taxon>
        <taxon>Asterales</taxon>
        <taxon>Asteraceae</taxon>
        <taxon>Asteroideae</taxon>
        <taxon>Anthemideae</taxon>
        <taxon>Anthemidinae</taxon>
        <taxon>Tanacetum</taxon>
    </lineage>
</organism>
<comment type="caution">
    <text evidence="2">The sequence shown here is derived from an EMBL/GenBank/DDBJ whole genome shotgun (WGS) entry which is preliminary data.</text>
</comment>
<feature type="compositionally biased region" description="Low complexity" evidence="1">
    <location>
        <begin position="82"/>
        <end position="99"/>
    </location>
</feature>
<reference evidence="2" key="1">
    <citation type="journal article" date="2022" name="Int. J. Mol. Sci.">
        <title>Draft Genome of Tanacetum Coccineum: Genomic Comparison of Closely Related Tanacetum-Family Plants.</title>
        <authorList>
            <person name="Yamashiro T."/>
            <person name="Shiraishi A."/>
            <person name="Nakayama K."/>
            <person name="Satake H."/>
        </authorList>
    </citation>
    <scope>NUCLEOTIDE SEQUENCE</scope>
</reference>
<evidence type="ECO:0000313" key="3">
    <source>
        <dbReference type="Proteomes" id="UP001151760"/>
    </source>
</evidence>
<dbReference type="EMBL" id="BQNB010008964">
    <property type="protein sequence ID" value="GJS56844.1"/>
    <property type="molecule type" value="Genomic_DNA"/>
</dbReference>
<evidence type="ECO:0000313" key="2">
    <source>
        <dbReference type="EMBL" id="GJS56844.1"/>
    </source>
</evidence>